<protein>
    <recommendedName>
        <fullName evidence="9 19">3-dehydroquinate synthase</fullName>
        <ecNumber evidence="8 19">4.2.3.4</ecNumber>
    </recommendedName>
</protein>
<dbReference type="PANTHER" id="PTHR43622">
    <property type="entry name" value="3-DEHYDROQUINATE SYNTHASE"/>
    <property type="match status" value="1"/>
</dbReference>
<dbReference type="GO" id="GO:0009073">
    <property type="term" value="P:aromatic amino acid family biosynthetic process"/>
    <property type="evidence" value="ECO:0007669"/>
    <property type="project" value="UniProtKB-KW"/>
</dbReference>
<keyword evidence="17 22" id="KW-0456">Lyase</keyword>
<evidence type="ECO:0000256" key="12">
    <source>
        <dbReference type="ARBA" id="ARBA00022723"/>
    </source>
</evidence>
<dbReference type="GO" id="GO:0003856">
    <property type="term" value="F:3-dehydroquinate synthase activity"/>
    <property type="evidence" value="ECO:0007669"/>
    <property type="project" value="UniProtKB-UniRule"/>
</dbReference>
<dbReference type="GO" id="GO:0005737">
    <property type="term" value="C:cytoplasm"/>
    <property type="evidence" value="ECO:0007669"/>
    <property type="project" value="UniProtKB-SubCell"/>
</dbReference>
<comment type="cofactor">
    <cofactor evidence="2">
        <name>NAD(+)</name>
        <dbReference type="ChEBI" id="CHEBI:57540"/>
    </cofactor>
</comment>
<keyword evidence="16" id="KW-0057">Aromatic amino acid biosynthesis</keyword>
<keyword evidence="10" id="KW-0963">Cytoplasm</keyword>
<evidence type="ECO:0000256" key="19">
    <source>
        <dbReference type="NCBIfam" id="TIGR01357"/>
    </source>
</evidence>
<dbReference type="GO" id="GO:0000166">
    <property type="term" value="F:nucleotide binding"/>
    <property type="evidence" value="ECO:0007669"/>
    <property type="project" value="UniProtKB-KW"/>
</dbReference>
<comment type="cofactor">
    <cofactor evidence="4">
        <name>Zn(2+)</name>
        <dbReference type="ChEBI" id="CHEBI:29105"/>
    </cofactor>
</comment>
<evidence type="ECO:0000256" key="8">
    <source>
        <dbReference type="ARBA" id="ARBA00013031"/>
    </source>
</evidence>
<dbReference type="InterPro" id="IPR050071">
    <property type="entry name" value="Dehydroquinate_synthase"/>
</dbReference>
<comment type="catalytic activity">
    <reaction evidence="1">
        <text>7-phospho-2-dehydro-3-deoxy-D-arabino-heptonate = 3-dehydroquinate + phosphate</text>
        <dbReference type="Rhea" id="RHEA:21968"/>
        <dbReference type="ChEBI" id="CHEBI:32364"/>
        <dbReference type="ChEBI" id="CHEBI:43474"/>
        <dbReference type="ChEBI" id="CHEBI:58394"/>
        <dbReference type="EC" id="4.2.3.4"/>
    </reaction>
</comment>
<evidence type="ECO:0000256" key="1">
    <source>
        <dbReference type="ARBA" id="ARBA00001393"/>
    </source>
</evidence>
<dbReference type="Pfam" id="PF24621">
    <property type="entry name" value="DHQS_C"/>
    <property type="match status" value="1"/>
</dbReference>
<dbReference type="EC" id="4.2.3.4" evidence="8 19"/>
<proteinExistence type="inferred from homology"/>
<feature type="domain" description="3-dehydroquinate synthase N-terminal" evidence="20">
    <location>
        <begin position="70"/>
        <end position="182"/>
    </location>
</feature>
<evidence type="ECO:0000256" key="14">
    <source>
        <dbReference type="ARBA" id="ARBA00022833"/>
    </source>
</evidence>
<dbReference type="CDD" id="cd08195">
    <property type="entry name" value="DHQS"/>
    <property type="match status" value="1"/>
</dbReference>
<comment type="cofactor">
    <cofactor evidence="3">
        <name>Co(2+)</name>
        <dbReference type="ChEBI" id="CHEBI:48828"/>
    </cofactor>
</comment>
<gene>
    <name evidence="22" type="primary">aroB</name>
    <name evidence="22" type="ORF">L0N08_07060</name>
</gene>
<evidence type="ECO:0000313" key="23">
    <source>
        <dbReference type="Proteomes" id="UP001299608"/>
    </source>
</evidence>
<evidence type="ECO:0000259" key="20">
    <source>
        <dbReference type="Pfam" id="PF01761"/>
    </source>
</evidence>
<evidence type="ECO:0000256" key="16">
    <source>
        <dbReference type="ARBA" id="ARBA00023141"/>
    </source>
</evidence>
<evidence type="ECO:0000256" key="18">
    <source>
        <dbReference type="ARBA" id="ARBA00023285"/>
    </source>
</evidence>
<dbReference type="Gene3D" id="3.40.50.1970">
    <property type="match status" value="1"/>
</dbReference>
<evidence type="ECO:0000256" key="7">
    <source>
        <dbReference type="ARBA" id="ARBA00005412"/>
    </source>
</evidence>
<keyword evidence="15" id="KW-0520">NAD</keyword>
<comment type="subcellular location">
    <subcellularLocation>
        <location evidence="5">Cytoplasm</location>
    </subcellularLocation>
</comment>
<dbReference type="GO" id="GO:0046872">
    <property type="term" value="F:metal ion binding"/>
    <property type="evidence" value="ECO:0007669"/>
    <property type="project" value="UniProtKB-KW"/>
</dbReference>
<keyword evidence="11" id="KW-0028">Amino-acid biosynthesis</keyword>
<keyword evidence="18" id="KW-0170">Cobalt</keyword>
<keyword evidence="13" id="KW-0547">Nucleotide-binding</keyword>
<reference evidence="22" key="1">
    <citation type="submission" date="2022-01" db="EMBL/GenBank/DDBJ databases">
        <title>Collection of gut derived symbiotic bacterial strains cultured from healthy donors.</title>
        <authorList>
            <person name="Lin H."/>
            <person name="Kohout C."/>
            <person name="Waligurski E."/>
            <person name="Pamer E.G."/>
        </authorList>
    </citation>
    <scope>NUCLEOTIDE SEQUENCE</scope>
    <source>
        <strain evidence="22">DFI.6.55</strain>
    </source>
</reference>
<dbReference type="Proteomes" id="UP001299608">
    <property type="component" value="Unassembled WGS sequence"/>
</dbReference>
<dbReference type="RefSeq" id="WP_238053453.1">
    <property type="nucleotide sequence ID" value="NZ_JAKNGE010000007.1"/>
</dbReference>
<evidence type="ECO:0000256" key="4">
    <source>
        <dbReference type="ARBA" id="ARBA00001947"/>
    </source>
</evidence>
<dbReference type="NCBIfam" id="TIGR01357">
    <property type="entry name" value="aroB"/>
    <property type="match status" value="1"/>
</dbReference>
<dbReference type="EMBL" id="JAKNGE010000007">
    <property type="protein sequence ID" value="MCG4745165.1"/>
    <property type="molecule type" value="Genomic_DNA"/>
</dbReference>
<dbReference type="Gene3D" id="1.20.1090.10">
    <property type="entry name" value="Dehydroquinate synthase-like - alpha domain"/>
    <property type="match status" value="1"/>
</dbReference>
<dbReference type="InterPro" id="IPR030960">
    <property type="entry name" value="DHQS/DOIS_N"/>
</dbReference>
<dbReference type="InterPro" id="IPR030963">
    <property type="entry name" value="DHQ_synth_fam"/>
</dbReference>
<dbReference type="GO" id="GO:0008652">
    <property type="term" value="P:amino acid biosynthetic process"/>
    <property type="evidence" value="ECO:0007669"/>
    <property type="project" value="UniProtKB-KW"/>
</dbReference>
<evidence type="ECO:0000259" key="21">
    <source>
        <dbReference type="Pfam" id="PF24621"/>
    </source>
</evidence>
<accession>A0AAW5BT35</accession>
<dbReference type="GO" id="GO:0009423">
    <property type="term" value="P:chorismate biosynthetic process"/>
    <property type="evidence" value="ECO:0007669"/>
    <property type="project" value="UniProtKB-UniRule"/>
</dbReference>
<evidence type="ECO:0000256" key="5">
    <source>
        <dbReference type="ARBA" id="ARBA00004496"/>
    </source>
</evidence>
<comment type="pathway">
    <text evidence="6">Metabolic intermediate biosynthesis; chorismate biosynthesis; chorismate from D-erythrose 4-phosphate and phosphoenolpyruvate: step 2/7.</text>
</comment>
<evidence type="ECO:0000256" key="3">
    <source>
        <dbReference type="ARBA" id="ARBA00001941"/>
    </source>
</evidence>
<feature type="domain" description="3-dehydroquinate synthase C-terminal" evidence="21">
    <location>
        <begin position="184"/>
        <end position="325"/>
    </location>
</feature>
<evidence type="ECO:0000256" key="9">
    <source>
        <dbReference type="ARBA" id="ARBA00017684"/>
    </source>
</evidence>
<dbReference type="InterPro" id="IPR016037">
    <property type="entry name" value="DHQ_synth_AroB"/>
</dbReference>
<evidence type="ECO:0000256" key="10">
    <source>
        <dbReference type="ARBA" id="ARBA00022490"/>
    </source>
</evidence>
<dbReference type="Pfam" id="PF01761">
    <property type="entry name" value="DHQ_synthase"/>
    <property type="match status" value="1"/>
</dbReference>
<dbReference type="PANTHER" id="PTHR43622:SF7">
    <property type="entry name" value="3-DEHYDROQUINATE SYNTHASE, CHLOROPLASTIC"/>
    <property type="match status" value="1"/>
</dbReference>
<organism evidence="22 23">
    <name type="scientific">Enterocloster aldenensis</name>
    <dbReference type="NCBI Taxonomy" id="358742"/>
    <lineage>
        <taxon>Bacteria</taxon>
        <taxon>Bacillati</taxon>
        <taxon>Bacillota</taxon>
        <taxon>Clostridia</taxon>
        <taxon>Lachnospirales</taxon>
        <taxon>Lachnospiraceae</taxon>
        <taxon>Enterocloster</taxon>
    </lineage>
</organism>
<dbReference type="SUPFAM" id="SSF56796">
    <property type="entry name" value="Dehydroquinate synthase-like"/>
    <property type="match status" value="1"/>
</dbReference>
<evidence type="ECO:0000256" key="11">
    <source>
        <dbReference type="ARBA" id="ARBA00022605"/>
    </source>
</evidence>
<evidence type="ECO:0000256" key="15">
    <source>
        <dbReference type="ARBA" id="ARBA00023027"/>
    </source>
</evidence>
<keyword evidence="12" id="KW-0479">Metal-binding</keyword>
<dbReference type="InterPro" id="IPR056179">
    <property type="entry name" value="DHQS_C"/>
</dbReference>
<dbReference type="AlphaFoldDB" id="A0AAW5BT35"/>
<name>A0AAW5BT35_9FIRM</name>
<dbReference type="PIRSF" id="PIRSF001455">
    <property type="entry name" value="DHQ_synth"/>
    <property type="match status" value="1"/>
</dbReference>
<comment type="caution">
    <text evidence="22">The sequence shown here is derived from an EMBL/GenBank/DDBJ whole genome shotgun (WGS) entry which is preliminary data.</text>
</comment>
<comment type="similarity">
    <text evidence="7">Belongs to the sugar phosphate cyclases superfamily. Dehydroquinate synthase family.</text>
</comment>
<sequence length="365" mass="40349">MADRMNVCRDGKPIYDIVMDTSFSGLKEEADRLSLKEHKICIVTDSNVAPLYLEEVKTILSSCCRQVSVFIFPAGEENKNLETVKKLYEHLILEHFDRKDILAALGGGVVGDLCGFAAATYLRGIGFVQIPTTLLSQVDSSIGGKTGVDFDAYKNMVGAFHMPLFVYTNLRTLLTLPGEQFSSGMGEVIKHGLIKDKEYYQWLVDNRKGILKRDLDLCQAMVYGSNRIKKEVVETDPTEQGDRALLNFGHTLGHAVEKLKDFTMLHGHCVGLGCIAAGYISHIRGMITEEEFLALRDVFTGFGLPGRVDGLDWEDVGRTAKSDKKMEAGVIKFILLKAIGHACVDKSVTSSEMKAGFDMIGGYRE</sequence>
<evidence type="ECO:0000256" key="6">
    <source>
        <dbReference type="ARBA" id="ARBA00004661"/>
    </source>
</evidence>
<evidence type="ECO:0000256" key="13">
    <source>
        <dbReference type="ARBA" id="ARBA00022741"/>
    </source>
</evidence>
<keyword evidence="14" id="KW-0862">Zinc</keyword>
<dbReference type="FunFam" id="3.40.50.1970:FF:000007">
    <property type="entry name" value="Pentafunctional AROM polypeptide"/>
    <property type="match status" value="1"/>
</dbReference>
<evidence type="ECO:0000256" key="2">
    <source>
        <dbReference type="ARBA" id="ARBA00001911"/>
    </source>
</evidence>
<evidence type="ECO:0000313" key="22">
    <source>
        <dbReference type="EMBL" id="MCG4745165.1"/>
    </source>
</evidence>
<evidence type="ECO:0000256" key="17">
    <source>
        <dbReference type="ARBA" id="ARBA00023239"/>
    </source>
</evidence>